<dbReference type="PANTHER" id="PTHR11017">
    <property type="entry name" value="LEUCINE-RICH REPEAT-CONTAINING PROTEIN"/>
    <property type="match status" value="1"/>
</dbReference>
<dbReference type="Pfam" id="PF01582">
    <property type="entry name" value="TIR"/>
    <property type="match status" value="1"/>
</dbReference>
<dbReference type="InterPro" id="IPR042197">
    <property type="entry name" value="Apaf_helical"/>
</dbReference>
<evidence type="ECO:0000256" key="4">
    <source>
        <dbReference type="ARBA" id="ARBA00023027"/>
    </source>
</evidence>
<keyword evidence="1" id="KW-0433">Leucine-rich repeat</keyword>
<keyword evidence="3" id="KW-0611">Plant defense</keyword>
<protein>
    <recommendedName>
        <fullName evidence="6">TIR domain-containing protein</fullName>
    </recommendedName>
</protein>
<dbReference type="Gene3D" id="3.40.50.10140">
    <property type="entry name" value="Toll/interleukin-1 receptor homology (TIR) domain"/>
    <property type="match status" value="1"/>
</dbReference>
<dbReference type="InterPro" id="IPR002182">
    <property type="entry name" value="NB-ARC"/>
</dbReference>
<dbReference type="PANTHER" id="PTHR11017:SF570">
    <property type="entry name" value="DISEASE RESISTANCE PROTEIN (TIR-NBS CLASS)-RELATED"/>
    <property type="match status" value="1"/>
</dbReference>
<evidence type="ECO:0000256" key="2">
    <source>
        <dbReference type="ARBA" id="ARBA00022737"/>
    </source>
</evidence>
<evidence type="ECO:0000313" key="7">
    <source>
        <dbReference type="EMBL" id="CAI0418001.1"/>
    </source>
</evidence>
<dbReference type="Gene3D" id="3.40.50.300">
    <property type="entry name" value="P-loop containing nucleotide triphosphate hydrolases"/>
    <property type="match status" value="1"/>
</dbReference>
<dbReference type="InterPro" id="IPR035897">
    <property type="entry name" value="Toll_tir_struct_dom_sf"/>
</dbReference>
<dbReference type="FunFam" id="3.40.50.10140:FF:000007">
    <property type="entry name" value="Disease resistance protein (TIR-NBS-LRR class)"/>
    <property type="match status" value="1"/>
</dbReference>
<evidence type="ECO:0000259" key="6">
    <source>
        <dbReference type="PROSITE" id="PS50104"/>
    </source>
</evidence>
<keyword evidence="4" id="KW-0520">NAD</keyword>
<dbReference type="GO" id="GO:0043531">
    <property type="term" value="F:ADP binding"/>
    <property type="evidence" value="ECO:0007669"/>
    <property type="project" value="InterPro"/>
</dbReference>
<dbReference type="InterPro" id="IPR036390">
    <property type="entry name" value="WH_DNA-bd_sf"/>
</dbReference>
<dbReference type="InterPro" id="IPR044974">
    <property type="entry name" value="Disease_R_plants"/>
</dbReference>
<keyword evidence="8" id="KW-1185">Reference proteome</keyword>
<sequence length="1350" mass="153215">MEAFTSSLATIIFYAVAKESQISDGMFSSGMTSNIRGAATVAALVLPLILLYKLLWSRRRSTSNDETSDDNNCDSTSQLQPDSQLPLPTAQYFDPTDSSDLLPFPSVEYEVFLSFRGPDTRHQITDILFRFLVHLKIHTFKDDDELRTGEGIWPSLVKAIGQSKIYVPILSKSYAHSRWCLKELVEIVENMRQDKRRIVLPIFYMVDPRDVRHQTGPYRDAFREHEKNFDRQTIQNWKAALTTVGALKGWHVTHNDEQSKYADLVSDSIWSHLRRFYCTVETDELVAIDGHVEEVVKRLSLDFKDVTMVGLHGMGGIGKTTLAKVVYNKILSHFDRCSFVENIRETQHQNDGIFKIQKKIIEDATRKEDRVCDVSQGRRIIMDRVSQFKVLIVLDDVDEEFKFGEVVGNPRGFVSGSRFIVTSRDCKMLSRLNENKCKLYEVQALSPSHSVKLFSKHAFKKDYPPPDYEILSSDIVSTMGGLPLALEVVGSLLHREEKSIWEAKLKQLREVPEKHAIERLKISYDALEYEAKEIFLDIACFYIGRKKVKPFYMWNDCNFNPTININLLIQRSMVKIDQDGCRFQMHDQLRDMGREIVRRENIEYPWMRSRIWTVETAVELLHEKKGSEQVKAIEVTTPRPYTNLASECFVNLSSLRYFKAPPDAKLKGDFDNLLPNLRWLKMRYHRGRLGDDDHLINFHMKKLVILDLSGSDVCNDWGGWTHLKMANNLKTLNLSKCGRLTRLPELPQSGSLEVLDLSSYRWLKSTRDDELDIGKLRNLMVLRLPRACIKKITGGTIGTISKGLRELDVEECECENLAHVLADVGELQSLQILRTRSANWKQGTHQQVLTRRLAAGSSNLKELTTSSSPVVDLPRLLELETLVVESCEYGLEIPTPAEDDHYANNQVLPWWKISKLKYLRLHEASRMWCSSGTNNNPGSNCRLPSALTRLHIICCTQLEWLPNLENMENLIELIIENCPMPREIQGLGSLKSLQTLQISDVANLRRLDGLSTNNNGHMRQCSSSLAVLVLERCGALERLPSFSQLRKLFTLNIVECPLLTEIPLLGCLLSSANKLQELCIQDCPRLAALSLITGSVATMPSSLQRLVITGCTSLLQERRWPVQIPNLSNFPRLRILHLKDMRIDGKQSVALEGLECLEELEALILGNLQPPVERLPSLSHMTKLMSIEIMDMPSLREIEGFGSLMSLFIVKLRNCSSLERLELSGLRKLRSLQIMDMPSLREIEGFASLKSLATLQLTDCTSLKMLDLSGLENLEVLDISRCPKLETVALSSLSNPGKLRSLEIMEMPSLREVEGLANLKSLQTLNLRGCTSLGNVTSLGTTLAVGNDKC</sequence>
<dbReference type="Proteomes" id="UP001154282">
    <property type="component" value="Unassembled WGS sequence"/>
</dbReference>
<accession>A0AAV0KAW1</accession>
<reference evidence="7" key="1">
    <citation type="submission" date="2022-08" db="EMBL/GenBank/DDBJ databases">
        <authorList>
            <person name="Gutierrez-Valencia J."/>
        </authorList>
    </citation>
    <scope>NUCLEOTIDE SEQUENCE</scope>
</reference>
<proteinExistence type="predicted"/>
<evidence type="ECO:0000256" key="3">
    <source>
        <dbReference type="ARBA" id="ARBA00022821"/>
    </source>
</evidence>
<dbReference type="InterPro" id="IPR000157">
    <property type="entry name" value="TIR_dom"/>
</dbReference>
<dbReference type="PROSITE" id="PS50104">
    <property type="entry name" value="TIR"/>
    <property type="match status" value="1"/>
</dbReference>
<dbReference type="Pfam" id="PF23282">
    <property type="entry name" value="WHD_ROQ1"/>
    <property type="match status" value="1"/>
</dbReference>
<dbReference type="Gene3D" id="1.10.8.430">
    <property type="entry name" value="Helical domain of apoptotic protease-activating factors"/>
    <property type="match status" value="1"/>
</dbReference>
<feature type="domain" description="TIR" evidence="6">
    <location>
        <begin position="107"/>
        <end position="273"/>
    </location>
</feature>
<organism evidence="7 8">
    <name type="scientific">Linum tenue</name>
    <dbReference type="NCBI Taxonomy" id="586396"/>
    <lineage>
        <taxon>Eukaryota</taxon>
        <taxon>Viridiplantae</taxon>
        <taxon>Streptophyta</taxon>
        <taxon>Embryophyta</taxon>
        <taxon>Tracheophyta</taxon>
        <taxon>Spermatophyta</taxon>
        <taxon>Magnoliopsida</taxon>
        <taxon>eudicotyledons</taxon>
        <taxon>Gunneridae</taxon>
        <taxon>Pentapetalae</taxon>
        <taxon>rosids</taxon>
        <taxon>fabids</taxon>
        <taxon>Malpighiales</taxon>
        <taxon>Linaceae</taxon>
        <taxon>Linum</taxon>
    </lineage>
</organism>
<keyword evidence="2" id="KW-0677">Repeat</keyword>
<dbReference type="InterPro" id="IPR058192">
    <property type="entry name" value="WHD_ROQ1-like"/>
</dbReference>
<dbReference type="SUPFAM" id="SSF52058">
    <property type="entry name" value="L domain-like"/>
    <property type="match status" value="2"/>
</dbReference>
<evidence type="ECO:0000256" key="5">
    <source>
        <dbReference type="SAM" id="MobiDB-lite"/>
    </source>
</evidence>
<evidence type="ECO:0000256" key="1">
    <source>
        <dbReference type="ARBA" id="ARBA00022614"/>
    </source>
</evidence>
<dbReference type="PRINTS" id="PR00364">
    <property type="entry name" value="DISEASERSIST"/>
</dbReference>
<dbReference type="SUPFAM" id="SSF52540">
    <property type="entry name" value="P-loop containing nucleoside triphosphate hydrolases"/>
    <property type="match status" value="1"/>
</dbReference>
<dbReference type="SUPFAM" id="SSF52200">
    <property type="entry name" value="Toll/Interleukin receptor TIR domain"/>
    <property type="match status" value="1"/>
</dbReference>
<dbReference type="Pfam" id="PF00931">
    <property type="entry name" value="NB-ARC"/>
    <property type="match status" value="1"/>
</dbReference>
<dbReference type="InterPro" id="IPR032675">
    <property type="entry name" value="LRR_dom_sf"/>
</dbReference>
<dbReference type="Gene3D" id="3.80.10.10">
    <property type="entry name" value="Ribonuclease Inhibitor"/>
    <property type="match status" value="4"/>
</dbReference>
<dbReference type="GO" id="GO:0007165">
    <property type="term" value="P:signal transduction"/>
    <property type="evidence" value="ECO:0007669"/>
    <property type="project" value="InterPro"/>
</dbReference>
<feature type="region of interest" description="Disordered" evidence="5">
    <location>
        <begin position="62"/>
        <end position="86"/>
    </location>
</feature>
<dbReference type="InterPro" id="IPR027417">
    <property type="entry name" value="P-loop_NTPase"/>
</dbReference>
<evidence type="ECO:0000313" key="8">
    <source>
        <dbReference type="Proteomes" id="UP001154282"/>
    </source>
</evidence>
<dbReference type="SUPFAM" id="SSF46785">
    <property type="entry name" value="Winged helix' DNA-binding domain"/>
    <property type="match status" value="1"/>
</dbReference>
<dbReference type="SMART" id="SM00255">
    <property type="entry name" value="TIR"/>
    <property type="match status" value="1"/>
</dbReference>
<gene>
    <name evidence="7" type="ORF">LITE_LOCUS17510</name>
</gene>
<dbReference type="GO" id="GO:0006952">
    <property type="term" value="P:defense response"/>
    <property type="evidence" value="ECO:0007669"/>
    <property type="project" value="UniProtKB-KW"/>
</dbReference>
<comment type="caution">
    <text evidence="7">The sequence shown here is derived from an EMBL/GenBank/DDBJ whole genome shotgun (WGS) entry which is preliminary data.</text>
</comment>
<feature type="compositionally biased region" description="Polar residues" evidence="5">
    <location>
        <begin position="73"/>
        <end position="83"/>
    </location>
</feature>
<dbReference type="EMBL" id="CAMGYJ010000005">
    <property type="protein sequence ID" value="CAI0418001.1"/>
    <property type="molecule type" value="Genomic_DNA"/>
</dbReference>
<name>A0AAV0KAW1_9ROSI</name>